<name>A0A4Y7TUT8_COPMI</name>
<dbReference type="OrthoDB" id="191979at2759"/>
<keyword evidence="2" id="KW-0560">Oxidoreductase</keyword>
<dbReference type="GO" id="GO:0016491">
    <property type="term" value="F:oxidoreductase activity"/>
    <property type="evidence" value="ECO:0007669"/>
    <property type="project" value="UniProtKB-KW"/>
</dbReference>
<keyword evidence="5" id="KW-1185">Reference proteome</keyword>
<evidence type="ECO:0000256" key="2">
    <source>
        <dbReference type="ARBA" id="ARBA00023002"/>
    </source>
</evidence>
<dbReference type="PANTHER" id="PTHR24320:SF152">
    <property type="entry name" value="SHORT-CHAIN DEHYDROGENASE_REDUCTASE FAMILY PROTEIN"/>
    <property type="match status" value="1"/>
</dbReference>
<feature type="region of interest" description="Disordered" evidence="3">
    <location>
        <begin position="121"/>
        <end position="145"/>
    </location>
</feature>
<dbReference type="EMBL" id="QPFP01000003">
    <property type="protein sequence ID" value="TEB37960.1"/>
    <property type="molecule type" value="Genomic_DNA"/>
</dbReference>
<proteinExistence type="inferred from homology"/>
<evidence type="ECO:0000256" key="1">
    <source>
        <dbReference type="ARBA" id="ARBA00006484"/>
    </source>
</evidence>
<organism evidence="4 5">
    <name type="scientific">Coprinellus micaceus</name>
    <name type="common">Glistening ink-cap mushroom</name>
    <name type="synonym">Coprinus micaceus</name>
    <dbReference type="NCBI Taxonomy" id="71717"/>
    <lineage>
        <taxon>Eukaryota</taxon>
        <taxon>Fungi</taxon>
        <taxon>Dikarya</taxon>
        <taxon>Basidiomycota</taxon>
        <taxon>Agaricomycotina</taxon>
        <taxon>Agaricomycetes</taxon>
        <taxon>Agaricomycetidae</taxon>
        <taxon>Agaricales</taxon>
        <taxon>Agaricineae</taxon>
        <taxon>Psathyrellaceae</taxon>
        <taxon>Coprinellus</taxon>
    </lineage>
</organism>
<feature type="compositionally biased region" description="Basic and acidic residues" evidence="3">
    <location>
        <begin position="425"/>
        <end position="438"/>
    </location>
</feature>
<evidence type="ECO:0008006" key="6">
    <source>
        <dbReference type="Google" id="ProtNLM"/>
    </source>
</evidence>
<dbReference type="STRING" id="71717.A0A4Y7TUT8"/>
<evidence type="ECO:0000256" key="3">
    <source>
        <dbReference type="SAM" id="MobiDB-lite"/>
    </source>
</evidence>
<dbReference type="Proteomes" id="UP000298030">
    <property type="component" value="Unassembled WGS sequence"/>
</dbReference>
<gene>
    <name evidence="4" type="ORF">FA13DRAFT_1751820</name>
</gene>
<feature type="compositionally biased region" description="Basic and acidic residues" evidence="3">
    <location>
        <begin position="122"/>
        <end position="138"/>
    </location>
</feature>
<feature type="region of interest" description="Disordered" evidence="3">
    <location>
        <begin position="408"/>
        <end position="440"/>
    </location>
</feature>
<reference evidence="4 5" key="1">
    <citation type="journal article" date="2019" name="Nat. Ecol. Evol.">
        <title>Megaphylogeny resolves global patterns of mushroom evolution.</title>
        <authorList>
            <person name="Varga T."/>
            <person name="Krizsan K."/>
            <person name="Foldi C."/>
            <person name="Dima B."/>
            <person name="Sanchez-Garcia M."/>
            <person name="Sanchez-Ramirez S."/>
            <person name="Szollosi G.J."/>
            <person name="Szarkandi J.G."/>
            <person name="Papp V."/>
            <person name="Albert L."/>
            <person name="Andreopoulos W."/>
            <person name="Angelini C."/>
            <person name="Antonin V."/>
            <person name="Barry K.W."/>
            <person name="Bougher N.L."/>
            <person name="Buchanan P."/>
            <person name="Buyck B."/>
            <person name="Bense V."/>
            <person name="Catcheside P."/>
            <person name="Chovatia M."/>
            <person name="Cooper J."/>
            <person name="Damon W."/>
            <person name="Desjardin D."/>
            <person name="Finy P."/>
            <person name="Geml J."/>
            <person name="Haridas S."/>
            <person name="Hughes K."/>
            <person name="Justo A."/>
            <person name="Karasinski D."/>
            <person name="Kautmanova I."/>
            <person name="Kiss B."/>
            <person name="Kocsube S."/>
            <person name="Kotiranta H."/>
            <person name="LaButti K.M."/>
            <person name="Lechner B.E."/>
            <person name="Liimatainen K."/>
            <person name="Lipzen A."/>
            <person name="Lukacs Z."/>
            <person name="Mihaltcheva S."/>
            <person name="Morgado L.N."/>
            <person name="Niskanen T."/>
            <person name="Noordeloos M.E."/>
            <person name="Ohm R.A."/>
            <person name="Ortiz-Santana B."/>
            <person name="Ovrebo C."/>
            <person name="Racz N."/>
            <person name="Riley R."/>
            <person name="Savchenko A."/>
            <person name="Shiryaev A."/>
            <person name="Soop K."/>
            <person name="Spirin V."/>
            <person name="Szebenyi C."/>
            <person name="Tomsovsky M."/>
            <person name="Tulloss R.E."/>
            <person name="Uehling J."/>
            <person name="Grigoriev I.V."/>
            <person name="Vagvolgyi C."/>
            <person name="Papp T."/>
            <person name="Martin F.M."/>
            <person name="Miettinen O."/>
            <person name="Hibbett D.S."/>
            <person name="Nagy L.G."/>
        </authorList>
    </citation>
    <scope>NUCLEOTIDE SEQUENCE [LARGE SCALE GENOMIC DNA]</scope>
    <source>
        <strain evidence="4 5">FP101781</strain>
    </source>
</reference>
<dbReference type="AlphaFoldDB" id="A0A4Y7TUT8"/>
<evidence type="ECO:0000313" key="4">
    <source>
        <dbReference type="EMBL" id="TEB37960.1"/>
    </source>
</evidence>
<protein>
    <recommendedName>
        <fullName evidence="6">Ketoreductase (KR) domain-containing protein</fullName>
    </recommendedName>
</protein>
<comment type="caution">
    <text evidence="4">The sequence shown here is derived from an EMBL/GenBank/DDBJ whole genome shotgun (WGS) entry which is preliminary data.</text>
</comment>
<accession>A0A4Y7TUT8</accession>
<dbReference type="Gene3D" id="3.40.50.720">
    <property type="entry name" value="NAD(P)-binding Rossmann-like Domain"/>
    <property type="match status" value="1"/>
</dbReference>
<comment type="similarity">
    <text evidence="1">Belongs to the short-chain dehydrogenases/reductases (SDR) family.</text>
</comment>
<evidence type="ECO:0000313" key="5">
    <source>
        <dbReference type="Proteomes" id="UP000298030"/>
    </source>
</evidence>
<dbReference type="PANTHER" id="PTHR24320">
    <property type="entry name" value="RETINOL DEHYDROGENASE"/>
    <property type="match status" value="1"/>
</dbReference>
<sequence length="497" mass="53327">MVLALLESIYTSPLLSPLRTHLPHILLSCLAIYVLHLLSQGRKTGRDRDLHARTVLLTGAFDSALGITLLVELAKRGASVQPTGDYGDPHIHTLVSLTCDIEDPASVKQFCVRWLTGGSDPTSKEALQEKETKAKEPSLEGQGGGAAADQRLDAIVFTHEYASLGSQQTRERRSLGSFLMTTLLLPSLLIAPVERDIRIVNVVNPFYAAAVKGGDHTFTSASTSSLPSAASPSKASVFLSEGIRSLRTIIFTRHLQRILDALPAPQAPQTEGTASEIPIPARHLQRSNIVAVSVSPGIGRVDTVGRLVEGDWEASAPPSALTDAGDDRYILLQPFLRIFTKSPSSAVQSVLHALFLPTAFKSVPSDTTDEDAVVKKTGGNKLRFREVLKPGALYGECAVVSLDVPAPPPSATATPQPGTSKTKAKASEGKTKSAKEGGQEEVIEIEDDGEYGGEDVGRRVWEAYEGALKVWEGEAARNAGEWSEEQEGRKVVFRDMA</sequence>